<dbReference type="Proteomes" id="UP000094313">
    <property type="component" value="Chromosome"/>
</dbReference>
<dbReference type="CDD" id="cd00761">
    <property type="entry name" value="Glyco_tranf_GTA_type"/>
    <property type="match status" value="1"/>
</dbReference>
<proteinExistence type="predicted"/>
<dbReference type="Gene3D" id="3.90.550.10">
    <property type="entry name" value="Spore Coat Polysaccharide Biosynthesis Protein SpsA, Chain A"/>
    <property type="match status" value="2"/>
</dbReference>
<dbReference type="AlphaFoldDB" id="A0A1D7QBK5"/>
<dbReference type="RefSeq" id="WP_069377772.1">
    <property type="nucleotide sequence ID" value="NZ_CP017141.1"/>
</dbReference>
<reference evidence="2 3" key="1">
    <citation type="submission" date="2016-08" db="EMBL/GenBank/DDBJ databases">
        <authorList>
            <person name="Seilhamer J.J."/>
        </authorList>
    </citation>
    <scope>NUCLEOTIDE SEQUENCE [LARGE SCALE GENOMIC DNA]</scope>
    <source>
        <strain evidence="2 3">DX4</strain>
    </source>
</reference>
<feature type="domain" description="Glycosyltransferase 2-like" evidence="1">
    <location>
        <begin position="5"/>
        <end position="118"/>
    </location>
</feature>
<accession>A0A1D7QBK5</accession>
<dbReference type="EMBL" id="CP017141">
    <property type="protein sequence ID" value="AOM76076.1"/>
    <property type="molecule type" value="Genomic_DNA"/>
</dbReference>
<keyword evidence="3" id="KW-1185">Reference proteome</keyword>
<evidence type="ECO:0000313" key="3">
    <source>
        <dbReference type="Proteomes" id="UP000094313"/>
    </source>
</evidence>
<evidence type="ECO:0000313" key="2">
    <source>
        <dbReference type="EMBL" id="AOM76076.1"/>
    </source>
</evidence>
<dbReference type="GO" id="GO:0016758">
    <property type="term" value="F:hexosyltransferase activity"/>
    <property type="evidence" value="ECO:0007669"/>
    <property type="project" value="UniProtKB-ARBA"/>
</dbReference>
<evidence type="ECO:0000259" key="1">
    <source>
        <dbReference type="Pfam" id="PF00535"/>
    </source>
</evidence>
<dbReference type="Pfam" id="PF00535">
    <property type="entry name" value="Glycos_transf_2"/>
    <property type="match status" value="2"/>
</dbReference>
<dbReference type="PANTHER" id="PTHR22916">
    <property type="entry name" value="GLYCOSYLTRANSFERASE"/>
    <property type="match status" value="1"/>
</dbReference>
<organism evidence="2 3">
    <name type="scientific">Pedobacter steynii</name>
    <dbReference type="NCBI Taxonomy" id="430522"/>
    <lineage>
        <taxon>Bacteria</taxon>
        <taxon>Pseudomonadati</taxon>
        <taxon>Bacteroidota</taxon>
        <taxon>Sphingobacteriia</taxon>
        <taxon>Sphingobacteriales</taxon>
        <taxon>Sphingobacteriaceae</taxon>
        <taxon>Pedobacter</taxon>
    </lineage>
</organism>
<protein>
    <recommendedName>
        <fullName evidence="1">Glycosyltransferase 2-like domain-containing protein</fullName>
    </recommendedName>
</protein>
<dbReference type="InterPro" id="IPR029044">
    <property type="entry name" value="Nucleotide-diphossugar_trans"/>
</dbReference>
<dbReference type="InterPro" id="IPR001173">
    <property type="entry name" value="Glyco_trans_2-like"/>
</dbReference>
<sequence>MLISNKSEIVTRGISCFLNQNYPHLELIMIQCGGLSVGVAVPNFPELHYIYHHKQASSAEMRNKACAKAKGEIIIHWTEDAYYAKDWVTNQVNALIRSCADISGLNKTTGCPSWLSLQKKQLAYPDETVSWITDQTLCYWKRLWTVYPFKNTKTGESTDFITNSGGTVYSHHYSKGYQGQTDLIPVPAKRAVIPLVSCIMATSDSEMIIPFVLDYFLYQDYPNVELIIIDDGKNAAPELILHCPNVKYFFISSRKTAGAKRNMACNLSNGKIIIHWDDQDWYAHNWITHQVSALMTSGADISGLNLVQTFPLTNQKIITTEKSAWIYGATMVYWKSIWENHKFKELQTGEVEDFQQHQGFKIFAHSYIEGFNTNTYMKYLDGITPDDPLTN</sequence>
<name>A0A1D7QBK5_9SPHI</name>
<dbReference type="PANTHER" id="PTHR22916:SF3">
    <property type="entry name" value="UDP-GLCNAC:BETAGAL BETA-1,3-N-ACETYLGLUCOSAMINYLTRANSFERASE-LIKE PROTEIN 1"/>
    <property type="match status" value="1"/>
</dbReference>
<feature type="domain" description="Glycosyltransferase 2-like" evidence="1">
    <location>
        <begin position="197"/>
        <end position="322"/>
    </location>
</feature>
<dbReference type="OrthoDB" id="9770457at2"/>
<gene>
    <name evidence="2" type="ORF">BFS30_02170</name>
</gene>
<dbReference type="SUPFAM" id="SSF53448">
    <property type="entry name" value="Nucleotide-diphospho-sugar transferases"/>
    <property type="match status" value="2"/>
</dbReference>
<dbReference type="KEGG" id="psty:BFS30_02170"/>